<name>A0A0P6YNC5_9CHLR</name>
<gene>
    <name evidence="10" type="ORF">ADN01_00405</name>
</gene>
<feature type="transmembrane region" description="Helical" evidence="7">
    <location>
        <begin position="408"/>
        <end position="429"/>
    </location>
</feature>
<keyword evidence="6 7" id="KW-0472">Membrane</keyword>
<feature type="domain" description="MacB-like periplasmic core" evidence="9">
    <location>
        <begin position="489"/>
        <end position="695"/>
    </location>
</feature>
<dbReference type="PANTHER" id="PTHR30489">
    <property type="entry name" value="LIPOPROTEIN-RELEASING SYSTEM TRANSMEMBRANE PROTEIN LOLE"/>
    <property type="match status" value="1"/>
</dbReference>
<feature type="transmembrane region" description="Helical" evidence="7">
    <location>
        <begin position="265"/>
        <end position="289"/>
    </location>
</feature>
<sequence length="856" mass="91427">MRPKVWMPAGLWLVGWRYLARHRWQSLLMVLGIALGVAVMVAIDLANASASRAFELSTEAVVGRATHQIRGGPEGMDEEIYVRLRRAGLGIPLAPVVSETVFSETLGNRPLQLLGVDAFAEAPFRSYVSAGGALPVESLSTFFLQPRTVLLLGETAERYGLGVGDRFRVEVAGRQTEMVIAGLLDPPDALTRRALDGVLLADIATAQEVTGRLGRLDSIDLIVTEGQTAVLMQAAGMLPAGTRLGPVAERSQAVEQMTAAFQLNLSALSLLALVVGLFLIYNTMTFSVVQRRELFGTLRCLGTTRREVFWMVLSEGVTVGVLGAALGMLLGVWMGRQTVGMVTQTINDLYFATTVREVGVPAASLVKGGVVGVLATTAAALLPAWEAASVAPRLALSRSGLESKARRAVVWTALAGIGAMLLGVAAFQLPGNGILTGFGGLTAVLVGFALLAAISLVGLMRGAAPLLGRLSGFLGQMAPRNLVNALSRTSVAVAALMVAVAVTIGMTLMIDSFRHTVQVWLASTLMGDVYVSVPSTTGTTPMTALDPQVVETARSWPGVERMYVTRSTILDGEQGNVHVSAMDNPGIENERYYQALFVPRGQLWSAMQAGSVAVSEPLARRLGLMEAGAVLRLNTRQGWAAFPVAAVFYDYASSEGSLLMSRGVYQRYWADESVTALDLRLGAGVEADGWARELQSALGGQQRLLVRSNQTLRADVLAVFDRTFAITLALRLLATVVAFIGVLNTLLLLQFEKQREVGILRALGLSGGQLWKLVMLETGLMGMTAGLLAMPTGYALALVLVYVINQRSFGWTLQLDIRPEAFLTAFGWALLAALLAGILPAYRLGRMPAAEVIRYE</sequence>
<comment type="subcellular location">
    <subcellularLocation>
        <location evidence="1">Cell membrane</location>
        <topology evidence="1">Multi-pass membrane protein</topology>
    </subcellularLocation>
</comment>
<dbReference type="Proteomes" id="UP000050501">
    <property type="component" value="Unassembled WGS sequence"/>
</dbReference>
<feature type="transmembrane region" description="Helical" evidence="7">
    <location>
        <begin position="27"/>
        <end position="46"/>
    </location>
</feature>
<evidence type="ECO:0000256" key="5">
    <source>
        <dbReference type="ARBA" id="ARBA00022989"/>
    </source>
</evidence>
<feature type="transmembrane region" description="Helical" evidence="7">
    <location>
        <begin position="823"/>
        <end position="844"/>
    </location>
</feature>
<evidence type="ECO:0000256" key="4">
    <source>
        <dbReference type="ARBA" id="ARBA00022692"/>
    </source>
</evidence>
<dbReference type="GO" id="GO:0098797">
    <property type="term" value="C:plasma membrane protein complex"/>
    <property type="evidence" value="ECO:0007669"/>
    <property type="project" value="TreeGrafter"/>
</dbReference>
<feature type="domain" description="ABC3 transporter permease C-terminal" evidence="8">
    <location>
        <begin position="732"/>
        <end position="848"/>
    </location>
</feature>
<dbReference type="OrthoDB" id="9780560at2"/>
<evidence type="ECO:0000256" key="2">
    <source>
        <dbReference type="ARBA" id="ARBA00005236"/>
    </source>
</evidence>
<keyword evidence="3" id="KW-1003">Cell membrane</keyword>
<keyword evidence="5 7" id="KW-1133">Transmembrane helix</keyword>
<feature type="transmembrane region" description="Helical" evidence="7">
    <location>
        <begin position="485"/>
        <end position="510"/>
    </location>
</feature>
<evidence type="ECO:0000313" key="10">
    <source>
        <dbReference type="EMBL" id="KPL91782.1"/>
    </source>
</evidence>
<dbReference type="STRING" id="229921.ADN01_00405"/>
<dbReference type="InterPro" id="IPR025857">
    <property type="entry name" value="MacB_PCD"/>
</dbReference>
<dbReference type="PANTHER" id="PTHR30489:SF0">
    <property type="entry name" value="LIPOPROTEIN-RELEASING SYSTEM TRANSMEMBRANE PROTEIN LOLE"/>
    <property type="match status" value="1"/>
</dbReference>
<dbReference type="InterPro" id="IPR051447">
    <property type="entry name" value="Lipoprotein-release_system"/>
</dbReference>
<accession>A0A0P6YNC5</accession>
<dbReference type="InterPro" id="IPR003838">
    <property type="entry name" value="ABC3_permease_C"/>
</dbReference>
<dbReference type="Pfam" id="PF02687">
    <property type="entry name" value="FtsX"/>
    <property type="match status" value="2"/>
</dbReference>
<organism evidence="10 11">
    <name type="scientific">Levilinea saccharolytica</name>
    <dbReference type="NCBI Taxonomy" id="229921"/>
    <lineage>
        <taxon>Bacteria</taxon>
        <taxon>Bacillati</taxon>
        <taxon>Chloroflexota</taxon>
        <taxon>Anaerolineae</taxon>
        <taxon>Anaerolineales</taxon>
        <taxon>Anaerolineaceae</taxon>
        <taxon>Levilinea</taxon>
    </lineage>
</organism>
<protein>
    <recommendedName>
        <fullName evidence="12">ABC transporter permease</fullName>
    </recommendedName>
</protein>
<feature type="domain" description="MacB-like periplasmic core" evidence="9">
    <location>
        <begin position="26"/>
        <end position="228"/>
    </location>
</feature>
<evidence type="ECO:0000256" key="3">
    <source>
        <dbReference type="ARBA" id="ARBA00022475"/>
    </source>
</evidence>
<comment type="similarity">
    <text evidence="2">Belongs to the ABC-4 integral membrane protein family. LolC/E subfamily.</text>
</comment>
<keyword evidence="4 7" id="KW-0812">Transmembrane</keyword>
<evidence type="ECO:0000256" key="1">
    <source>
        <dbReference type="ARBA" id="ARBA00004651"/>
    </source>
</evidence>
<reference evidence="10 11" key="1">
    <citation type="submission" date="2015-07" db="EMBL/GenBank/DDBJ databases">
        <title>Genome sequence of Levilinea saccharolytica DSM 16555.</title>
        <authorList>
            <person name="Hemp J."/>
            <person name="Ward L.M."/>
            <person name="Pace L.A."/>
            <person name="Fischer W.W."/>
        </authorList>
    </citation>
    <scope>NUCLEOTIDE SEQUENCE [LARGE SCALE GENOMIC DNA]</scope>
    <source>
        <strain evidence="10 11">KIBI-1</strain>
    </source>
</reference>
<evidence type="ECO:0000259" key="9">
    <source>
        <dbReference type="Pfam" id="PF12704"/>
    </source>
</evidence>
<feature type="transmembrane region" description="Helical" evidence="7">
    <location>
        <begin position="441"/>
        <end position="464"/>
    </location>
</feature>
<feature type="transmembrane region" description="Helical" evidence="7">
    <location>
        <begin position="309"/>
        <end position="333"/>
    </location>
</feature>
<evidence type="ECO:0008006" key="12">
    <source>
        <dbReference type="Google" id="ProtNLM"/>
    </source>
</evidence>
<keyword evidence="11" id="KW-1185">Reference proteome</keyword>
<feature type="domain" description="ABC3 transporter permease C-terminal" evidence="8">
    <location>
        <begin position="267"/>
        <end position="390"/>
    </location>
</feature>
<dbReference type="PATRIC" id="fig|229921.5.peg.3447"/>
<feature type="transmembrane region" description="Helical" evidence="7">
    <location>
        <begin position="370"/>
        <end position="396"/>
    </location>
</feature>
<dbReference type="AlphaFoldDB" id="A0A0P6YNC5"/>
<proteinExistence type="inferred from homology"/>
<feature type="transmembrane region" description="Helical" evidence="7">
    <location>
        <begin position="770"/>
        <end position="803"/>
    </location>
</feature>
<dbReference type="GO" id="GO:0044874">
    <property type="term" value="P:lipoprotein localization to outer membrane"/>
    <property type="evidence" value="ECO:0007669"/>
    <property type="project" value="TreeGrafter"/>
</dbReference>
<dbReference type="RefSeq" id="WP_075070828.1">
    <property type="nucleotide sequence ID" value="NZ_DF967974.1"/>
</dbReference>
<evidence type="ECO:0000259" key="8">
    <source>
        <dbReference type="Pfam" id="PF02687"/>
    </source>
</evidence>
<evidence type="ECO:0000256" key="6">
    <source>
        <dbReference type="ARBA" id="ARBA00023136"/>
    </source>
</evidence>
<evidence type="ECO:0000313" key="11">
    <source>
        <dbReference type="Proteomes" id="UP000050501"/>
    </source>
</evidence>
<comment type="caution">
    <text evidence="10">The sequence shown here is derived from an EMBL/GenBank/DDBJ whole genome shotgun (WGS) entry which is preliminary data.</text>
</comment>
<dbReference type="Pfam" id="PF12704">
    <property type="entry name" value="MacB_PCD"/>
    <property type="match status" value="2"/>
</dbReference>
<dbReference type="EMBL" id="LGCM01000002">
    <property type="protein sequence ID" value="KPL91782.1"/>
    <property type="molecule type" value="Genomic_DNA"/>
</dbReference>
<feature type="transmembrane region" description="Helical" evidence="7">
    <location>
        <begin position="728"/>
        <end position="749"/>
    </location>
</feature>
<evidence type="ECO:0000256" key="7">
    <source>
        <dbReference type="SAM" id="Phobius"/>
    </source>
</evidence>